<organism evidence="4 5">
    <name type="scientific">Trifolium medium</name>
    <dbReference type="NCBI Taxonomy" id="97028"/>
    <lineage>
        <taxon>Eukaryota</taxon>
        <taxon>Viridiplantae</taxon>
        <taxon>Streptophyta</taxon>
        <taxon>Embryophyta</taxon>
        <taxon>Tracheophyta</taxon>
        <taxon>Spermatophyta</taxon>
        <taxon>Magnoliopsida</taxon>
        <taxon>eudicotyledons</taxon>
        <taxon>Gunneridae</taxon>
        <taxon>Pentapetalae</taxon>
        <taxon>rosids</taxon>
        <taxon>fabids</taxon>
        <taxon>Fabales</taxon>
        <taxon>Fabaceae</taxon>
        <taxon>Papilionoideae</taxon>
        <taxon>50 kb inversion clade</taxon>
        <taxon>NPAAA clade</taxon>
        <taxon>Hologalegina</taxon>
        <taxon>IRL clade</taxon>
        <taxon>Trifolieae</taxon>
        <taxon>Trifolium</taxon>
    </lineage>
</organism>
<dbReference type="CDD" id="cd00590">
    <property type="entry name" value="RRM_SF"/>
    <property type="match status" value="1"/>
</dbReference>
<gene>
    <name evidence="4" type="ORF">A2U01_0003452</name>
</gene>
<dbReference type="InterPro" id="IPR035979">
    <property type="entry name" value="RBD_domain_sf"/>
</dbReference>
<dbReference type="AlphaFoldDB" id="A0A392M5R0"/>
<dbReference type="InterPro" id="IPR000504">
    <property type="entry name" value="RRM_dom"/>
</dbReference>
<feature type="domain" description="RRM" evidence="3">
    <location>
        <begin position="44"/>
        <end position="121"/>
    </location>
</feature>
<dbReference type="InterPro" id="IPR012677">
    <property type="entry name" value="Nucleotide-bd_a/b_plait_sf"/>
</dbReference>
<dbReference type="Proteomes" id="UP000265520">
    <property type="component" value="Unassembled WGS sequence"/>
</dbReference>
<dbReference type="PANTHER" id="PTHR34427:SF5">
    <property type="entry name" value="DUF4283 DOMAIN-CONTAINING PROTEIN"/>
    <property type="match status" value="1"/>
</dbReference>
<proteinExistence type="predicted"/>
<dbReference type="PROSITE" id="PS50102">
    <property type="entry name" value="RRM"/>
    <property type="match status" value="1"/>
</dbReference>
<dbReference type="Gene3D" id="3.30.70.330">
    <property type="match status" value="1"/>
</dbReference>
<dbReference type="SUPFAM" id="SSF54928">
    <property type="entry name" value="RNA-binding domain, RBD"/>
    <property type="match status" value="1"/>
</dbReference>
<feature type="region of interest" description="Disordered" evidence="2">
    <location>
        <begin position="377"/>
        <end position="454"/>
    </location>
</feature>
<feature type="compositionally biased region" description="Basic and acidic residues" evidence="2">
    <location>
        <begin position="135"/>
        <end position="157"/>
    </location>
</feature>
<dbReference type="GO" id="GO:0003723">
    <property type="term" value="F:RNA binding"/>
    <property type="evidence" value="ECO:0007669"/>
    <property type="project" value="UniProtKB-UniRule"/>
</dbReference>
<protein>
    <recommendedName>
        <fullName evidence="3">RRM domain-containing protein</fullName>
    </recommendedName>
</protein>
<feature type="non-terminal residue" evidence="4">
    <location>
        <position position="474"/>
    </location>
</feature>
<dbReference type="EMBL" id="LXQA010003967">
    <property type="protein sequence ID" value="MCH82641.1"/>
    <property type="molecule type" value="Genomic_DNA"/>
</dbReference>
<accession>A0A392M5R0</accession>
<sequence>MGAEDDFQWQTVRGRNKKGRDNKQFKHDIATARRSNRENNTILTSYFFTNFPESFGAKAMFNAFQYYGDIIEVIIPAKRDREGRRFGFARFDRITDTRHFEHELDNIIIGRDKISVNLSRYHRHEGARRNIGINADRREGGEDHRRFEDSKDKENRGRSKSRFANNSHPSRVEDDRSYAHAVRNGSKSRQEGGQQRFVLSYEAAKEDLARLKKADIGEVTHPGMSYNIQNAFHRQGYFGVKVTPLGSNLTLLEGQEDGEVQALMEEASGWLDQWFKEIRPWSPKEIDVERTIWLRIYGIPSHAWNDLFFAQVVKPWGIFINADDGTVKKNTMDVARLMIRTSCQIVVDEFIDVKVNGEIFHLRVLEDSYGPMKILIPQQNDIEERESEGESEEKEEEEEEEEEVRGLMVVDEEVERELEDRLKDREKGLEDSNNLESNLNVPKFGGLGASEGGVDKVDSKMMKVGLLLGQEEGS</sequence>
<evidence type="ECO:0000259" key="3">
    <source>
        <dbReference type="PROSITE" id="PS50102"/>
    </source>
</evidence>
<keyword evidence="1" id="KW-0694">RNA-binding</keyword>
<feature type="compositionally biased region" description="Basic and acidic residues" evidence="2">
    <location>
        <begin position="418"/>
        <end position="430"/>
    </location>
</feature>
<reference evidence="4 5" key="1">
    <citation type="journal article" date="2018" name="Front. Plant Sci.">
        <title>Red Clover (Trifolium pratense) and Zigzag Clover (T. medium) - A Picture of Genomic Similarities and Differences.</title>
        <authorList>
            <person name="Dluhosova J."/>
            <person name="Istvanek J."/>
            <person name="Nedelnik J."/>
            <person name="Repkova J."/>
        </authorList>
    </citation>
    <scope>NUCLEOTIDE SEQUENCE [LARGE SCALE GENOMIC DNA]</scope>
    <source>
        <strain evidence="5">cv. 10/8</strain>
        <tissue evidence="4">Leaf</tissue>
    </source>
</reference>
<evidence type="ECO:0000256" key="1">
    <source>
        <dbReference type="PROSITE-ProRule" id="PRU00176"/>
    </source>
</evidence>
<feature type="compositionally biased region" description="Low complexity" evidence="2">
    <location>
        <begin position="431"/>
        <end position="440"/>
    </location>
</feature>
<keyword evidence="5" id="KW-1185">Reference proteome</keyword>
<evidence type="ECO:0000256" key="2">
    <source>
        <dbReference type="SAM" id="MobiDB-lite"/>
    </source>
</evidence>
<name>A0A392M5R0_9FABA</name>
<feature type="compositionally biased region" description="Acidic residues" evidence="2">
    <location>
        <begin position="381"/>
        <end position="403"/>
    </location>
</feature>
<feature type="region of interest" description="Disordered" evidence="2">
    <location>
        <begin position="132"/>
        <end position="194"/>
    </location>
</feature>
<dbReference type="SMART" id="SM00360">
    <property type="entry name" value="RRM"/>
    <property type="match status" value="1"/>
</dbReference>
<evidence type="ECO:0000313" key="5">
    <source>
        <dbReference type="Proteomes" id="UP000265520"/>
    </source>
</evidence>
<dbReference type="PANTHER" id="PTHR34427">
    <property type="entry name" value="DUF4283 DOMAIN PROTEIN"/>
    <property type="match status" value="1"/>
</dbReference>
<evidence type="ECO:0000313" key="4">
    <source>
        <dbReference type="EMBL" id="MCH82641.1"/>
    </source>
</evidence>
<comment type="caution">
    <text evidence="4">The sequence shown here is derived from an EMBL/GenBank/DDBJ whole genome shotgun (WGS) entry which is preliminary data.</text>
</comment>